<evidence type="ECO:0000313" key="1">
    <source>
        <dbReference type="EMBL" id="EDI3823719.1"/>
    </source>
</evidence>
<dbReference type="RefSeq" id="WP_023138942.1">
    <property type="nucleotide sequence ID" value="NZ_CALPAC010000004.1"/>
</dbReference>
<dbReference type="EMBL" id="AAMKVT010000002">
    <property type="protein sequence ID" value="EDI3823719.1"/>
    <property type="molecule type" value="Genomic_DNA"/>
</dbReference>
<accession>A0A5H9C665</accession>
<dbReference type="EMBL" id="DAAHMB010000019">
    <property type="protein sequence ID" value="HAB6566368.1"/>
    <property type="molecule type" value="Genomic_DNA"/>
</dbReference>
<reference evidence="2" key="1">
    <citation type="journal article" date="2018" name="Genome Biol.">
        <title>SKESA: strategic k-mer extension for scrupulous assemblies.</title>
        <authorList>
            <person name="Souvorov A."/>
            <person name="Agarwala R."/>
            <person name="Lipman D.J."/>
        </authorList>
    </citation>
    <scope>NUCLEOTIDE SEQUENCE</scope>
    <source>
        <strain evidence="2">00-0084</strain>
        <strain evidence="3">Sam_2c245506-e6a1-4a6d-a922-630da47117cd</strain>
    </source>
</reference>
<evidence type="ECO:0000313" key="3">
    <source>
        <dbReference type="EMBL" id="HAE0402586.1"/>
    </source>
</evidence>
<gene>
    <name evidence="1" type="ORF">CEE03_04035</name>
    <name evidence="3" type="ORF">G2165_05635</name>
    <name evidence="2" type="ORF">GYI59_22285</name>
</gene>
<organism evidence="1">
    <name type="scientific">Salmonella enterica subsp. enterica serovar Rissen</name>
    <dbReference type="NCBI Taxonomy" id="399587"/>
    <lineage>
        <taxon>Bacteria</taxon>
        <taxon>Pseudomonadati</taxon>
        <taxon>Pseudomonadota</taxon>
        <taxon>Gammaproteobacteria</taxon>
        <taxon>Enterobacterales</taxon>
        <taxon>Enterobacteriaceae</taxon>
        <taxon>Salmonella</taxon>
    </lineage>
</organism>
<reference evidence="2" key="3">
    <citation type="submission" date="2018-07" db="EMBL/GenBank/DDBJ databases">
        <authorList>
            <consortium name="NCBI Pathogen Detection Project"/>
        </authorList>
    </citation>
    <scope>NUCLEOTIDE SEQUENCE</scope>
    <source>
        <strain evidence="2">00-0084</strain>
        <strain evidence="3">Sam_2c245506-e6a1-4a6d-a922-630da47117cd</strain>
    </source>
</reference>
<reference evidence="1" key="2">
    <citation type="submission" date="2018-07" db="EMBL/GenBank/DDBJ databases">
        <authorList>
            <consortium name="NARMS: The National Antimicrobial Resistance Monitoring System"/>
        </authorList>
    </citation>
    <scope>NUCLEOTIDE SEQUENCE</scope>
    <source>
        <strain evidence="1">FSIS1701469</strain>
    </source>
</reference>
<comment type="caution">
    <text evidence="1">The sequence shown here is derived from an EMBL/GenBank/DDBJ whole genome shotgun (WGS) entry which is preliminary data.</text>
</comment>
<evidence type="ECO:0008006" key="4">
    <source>
        <dbReference type="Google" id="ProtNLM"/>
    </source>
</evidence>
<name>A0A5H9C665_SALET</name>
<protein>
    <recommendedName>
        <fullName evidence="4">RiboL-PSP-HEPN domain-containing protein</fullName>
    </recommendedName>
</protein>
<proteinExistence type="predicted"/>
<dbReference type="EMBL" id="DAAQQD010000002">
    <property type="protein sequence ID" value="HAE0402586.1"/>
    <property type="molecule type" value="Genomic_DNA"/>
</dbReference>
<dbReference type="AlphaFoldDB" id="A0A5H9C665"/>
<sequence>MSKSNYKFERWIPQSQSSWAWRVFKKHNNELLRMLITFDNSHKFTYSNLKEKGANFESEVISYFDSSLKLKGHMNDTKFKNIKEWSNSFNELQNWMNLNALLAMMSNLETYMATVIPLAIESDIGVLYGVSKRIDGIELLKHGKQKNHGIKEMVIGCTKGTWQSRVNTYIKIFDHAPDKLIKNISELDKMQDIRNKIAHAFGRDIESSRANGKITTLPSEKIKNDKLIEFQTTVWQTAKVIDFHLQNSHIGEYLRVLFYHNMQKNLNTTLHKNEKAVILKKRIGKFGDVSAGKEFCQGLVEYYDKL</sequence>
<evidence type="ECO:0000313" key="2">
    <source>
        <dbReference type="EMBL" id="HAB6566368.1"/>
    </source>
</evidence>